<evidence type="ECO:0000259" key="12">
    <source>
        <dbReference type="Pfam" id="PF06827"/>
    </source>
</evidence>
<dbReference type="Proteomes" id="UP000012040">
    <property type="component" value="Chromosome"/>
</dbReference>
<dbReference type="InterPro" id="IPR010663">
    <property type="entry name" value="Znf_FPG/IleRS"/>
</dbReference>
<evidence type="ECO:0000256" key="2">
    <source>
        <dbReference type="ARBA" id="ARBA00022490"/>
    </source>
</evidence>
<dbReference type="InterPro" id="IPR014729">
    <property type="entry name" value="Rossmann-like_a/b/a_fold"/>
</dbReference>
<evidence type="ECO:0000259" key="13">
    <source>
        <dbReference type="Pfam" id="PF08264"/>
    </source>
</evidence>
<keyword evidence="7 10" id="KW-0030">Aminoacyl-tRNA synthetase</keyword>
<comment type="function">
    <text evidence="8 10">Catalyzes the attachment of isoleucine to tRNA(Ile). As IleRS can inadvertently accommodate and process structurally similar amino acids such as valine, to avoid such errors it has two additional distinct tRNA(Ile)-dependent editing activities. One activity is designated as 'pretransfer' editing and involves the hydrolysis of activated Val-AMP. The other activity is designated 'posttransfer' editing and involves deacylation of mischarged Val-tRNA(Ile).</text>
</comment>
<evidence type="ECO:0000256" key="8">
    <source>
        <dbReference type="ARBA" id="ARBA00025217"/>
    </source>
</evidence>
<evidence type="ECO:0000256" key="7">
    <source>
        <dbReference type="ARBA" id="ARBA00023146"/>
    </source>
</evidence>
<sequence length="932" mass="105476">MSTTPQTPDYKSTIRLPQTQFPMKGDLPINEPKTIAKWEQDKIYQRLLEKNKDGQGFTMPDGPPYANGSIHIGHALNKSLKDFILKYKGMKGFYAPFVPGWDCHGLPIEHKVMKDLAAKKEIKTDQEILALCRAEATHWVNHQREQFKRLGILADWENPYLTMSRAYEAEEIREFARAYKRGVIYQGVKPVYWNWTLKTALADAEVEYHDHKSPSIYVKFEVTDAETLKKLGNPTEKTSFVIWTTTPWTLPSNTGISLHPDFDYAVFSTELNGQKENLVIAKALKEFFEKEIGLTLTEKNVVKGADLELGKARHPFIDRDSIIVLGPHVTADAGTGAVHTAPGHGADDFRVGQKYGLPVLNPVDDGGLYTDDFPEMKGVNIFKANPLIVEKLKTSGHLLKFSEFVHSYPHCWRSKTPLIFRTTAQWFIGIDQEETQIRKKTLEALDKIEFFPEWGRARFQAMMENRPDWCVSRQRIWGVPIPIVTCIATGEPLADYDLMMRAADIVAEGGIEAYYKADANALVGSNWKKPANAKPEFGSQGFKLGRDILDVWFDSGVCHAAVHSEHSGYGYKNVQADIYLEGSDQHRGWFNTSMLSSMATTGKPPFKALITHGFVNDSQGRKMSKSLGNTIDPNEVSAKSGSEIVRLWASYGDYGNDVGCGKEELTRVTETYRKIRNTMRFLLGSTSDFDFAKDKVEPKQMTQIDQWMLHQLNQLIMDVTNAYDKYEFYRVYHLLNHFFTVTLSATYMDILKDRLYTWKHDGLARRSAQTVLHHTTETLIKMMAPILSFLAEESYSYFKGKNQDSVFLESFPVAQPAWQNNSLHELFTAVLNVRSDVQKKLEELRTAKVIGASLEATVEIKAEKETLGALKAIQDLREILIVSEVKLVDGPYAITAQKSTGEKCVRCWVYSHDISKAETTLGVCPKCVEALT</sequence>
<dbReference type="GO" id="GO:0002161">
    <property type="term" value="F:aminoacyl-tRNA deacylase activity"/>
    <property type="evidence" value="ECO:0007669"/>
    <property type="project" value="InterPro"/>
</dbReference>
<proteinExistence type="inferred from homology"/>
<evidence type="ECO:0000256" key="10">
    <source>
        <dbReference type="HAMAP-Rule" id="MF_02002"/>
    </source>
</evidence>
<dbReference type="PRINTS" id="PR00984">
    <property type="entry name" value="TRNASYNTHILE"/>
</dbReference>
<dbReference type="InterPro" id="IPR050081">
    <property type="entry name" value="Ile-tRNA_ligase"/>
</dbReference>
<evidence type="ECO:0000256" key="9">
    <source>
        <dbReference type="ARBA" id="ARBA00048359"/>
    </source>
</evidence>
<dbReference type="GO" id="GO:0000049">
    <property type="term" value="F:tRNA binding"/>
    <property type="evidence" value="ECO:0007669"/>
    <property type="project" value="InterPro"/>
</dbReference>
<protein>
    <recommendedName>
        <fullName evidence="10">Isoleucine--tRNA ligase</fullName>
        <ecNumber evidence="10">6.1.1.5</ecNumber>
    </recommendedName>
    <alternativeName>
        <fullName evidence="10">Isoleucyl-tRNA synthetase</fullName>
        <shortName evidence="10">IleRS</shortName>
    </alternativeName>
</protein>
<comment type="subunit">
    <text evidence="10">Monomer.</text>
</comment>
<feature type="binding site" evidence="10">
    <location>
        <position position="927"/>
    </location>
    <ligand>
        <name>Zn(2+)</name>
        <dbReference type="ChEBI" id="CHEBI:29105"/>
    </ligand>
</feature>
<evidence type="ECO:0000259" key="11">
    <source>
        <dbReference type="Pfam" id="PF00133"/>
    </source>
</evidence>
<dbReference type="InterPro" id="IPR001412">
    <property type="entry name" value="aa-tRNA-synth_I_CS"/>
</dbReference>
<comment type="cofactor">
    <cofactor evidence="10">
        <name>Zn(2+)</name>
        <dbReference type="ChEBI" id="CHEBI:29105"/>
    </cofactor>
    <text evidence="10">Binds 1 zinc ion per subunit.</text>
</comment>
<feature type="domain" description="Zinc finger FPG/IleRS-type" evidence="12">
    <location>
        <begin position="901"/>
        <end position="929"/>
    </location>
</feature>
<feature type="short sequence motif" description="'KMSKS' region" evidence="10">
    <location>
        <begin position="622"/>
        <end position="626"/>
    </location>
</feature>
<evidence type="ECO:0000256" key="5">
    <source>
        <dbReference type="ARBA" id="ARBA00022840"/>
    </source>
</evidence>
<dbReference type="PATRIC" id="fig|1184267.3.peg.2140"/>
<keyword evidence="6 10" id="KW-0648">Protein biosynthesis</keyword>
<comment type="domain">
    <text evidence="10">IleRS has two distinct active sites: one for aminoacylation and one for editing. The misactivated valine is translocated from the active site to the editing site, which sterically excludes the correctly activated isoleucine. The single editing site contains two valyl binding pockets, one specific for each substrate (Val-AMP or Val-tRNA(Ile)).</text>
</comment>
<dbReference type="SUPFAM" id="SSF47323">
    <property type="entry name" value="Anticodon-binding domain of a subclass of class I aminoacyl-tRNA synthetases"/>
    <property type="match status" value="1"/>
</dbReference>
<keyword evidence="4 10" id="KW-0547">Nucleotide-binding</keyword>
<dbReference type="PROSITE" id="PS00178">
    <property type="entry name" value="AA_TRNA_LIGASE_I"/>
    <property type="match status" value="1"/>
</dbReference>
<evidence type="ECO:0000313" key="15">
    <source>
        <dbReference type="Proteomes" id="UP000012040"/>
    </source>
</evidence>
<dbReference type="Gene3D" id="3.90.740.10">
    <property type="entry name" value="Valyl/Leucyl/Isoleucyl-tRNA synthetase, editing domain"/>
    <property type="match status" value="1"/>
</dbReference>
<dbReference type="GO" id="GO:0008270">
    <property type="term" value="F:zinc ion binding"/>
    <property type="evidence" value="ECO:0007669"/>
    <property type="project" value="UniProtKB-UniRule"/>
</dbReference>
<gene>
    <name evidence="10" type="primary">ileS</name>
    <name evidence="14" type="ORF">A11Q_2116</name>
</gene>
<dbReference type="RefSeq" id="WP_015470822.1">
    <property type="nucleotide sequence ID" value="NC_020813.1"/>
</dbReference>
<feature type="short sequence motif" description="'HIGH' region" evidence="10">
    <location>
        <begin position="64"/>
        <end position="74"/>
    </location>
</feature>
<keyword evidence="15" id="KW-1185">Reference proteome</keyword>
<dbReference type="InterPro" id="IPR002301">
    <property type="entry name" value="Ile-tRNA-ligase"/>
</dbReference>
<feature type="binding site" evidence="10">
    <location>
        <position position="924"/>
    </location>
    <ligand>
        <name>Zn(2+)</name>
        <dbReference type="ChEBI" id="CHEBI:29105"/>
    </ligand>
</feature>
<keyword evidence="10" id="KW-0862">Zinc</keyword>
<dbReference type="SUPFAM" id="SSF50677">
    <property type="entry name" value="ValRS/IleRS/LeuRS editing domain"/>
    <property type="match status" value="1"/>
</dbReference>
<keyword evidence="5 10" id="KW-0067">ATP-binding</keyword>
<dbReference type="HOGENOM" id="CLU_001493_7_1_7"/>
<dbReference type="STRING" id="1184267.A11Q_2116"/>
<evidence type="ECO:0000256" key="1">
    <source>
        <dbReference type="ARBA" id="ARBA00006887"/>
    </source>
</evidence>
<dbReference type="PANTHER" id="PTHR42765">
    <property type="entry name" value="SOLEUCYL-TRNA SYNTHETASE"/>
    <property type="match status" value="1"/>
</dbReference>
<keyword evidence="10" id="KW-0479">Metal-binding</keyword>
<feature type="binding site" evidence="10">
    <location>
        <position position="581"/>
    </location>
    <ligand>
        <name>L-isoleucyl-5'-AMP</name>
        <dbReference type="ChEBI" id="CHEBI:178002"/>
    </ligand>
</feature>
<dbReference type="EMBL" id="CP003537">
    <property type="protein sequence ID" value="AGH96332.1"/>
    <property type="molecule type" value="Genomic_DNA"/>
</dbReference>
<dbReference type="HAMAP" id="MF_02002">
    <property type="entry name" value="Ile_tRNA_synth_type1"/>
    <property type="match status" value="1"/>
</dbReference>
<dbReference type="InterPro" id="IPR002300">
    <property type="entry name" value="aa-tRNA-synth_Ia"/>
</dbReference>
<name>M4VA97_9BACT</name>
<dbReference type="InterPro" id="IPR023585">
    <property type="entry name" value="Ile-tRNA-ligase_type1"/>
</dbReference>
<dbReference type="InterPro" id="IPR009080">
    <property type="entry name" value="tRNAsynth_Ia_anticodon-bd"/>
</dbReference>
<dbReference type="NCBIfam" id="TIGR00392">
    <property type="entry name" value="ileS"/>
    <property type="match status" value="1"/>
</dbReference>
<evidence type="ECO:0000313" key="14">
    <source>
        <dbReference type="EMBL" id="AGH96332.1"/>
    </source>
</evidence>
<dbReference type="InterPro" id="IPR033708">
    <property type="entry name" value="Anticodon_Ile_BEm"/>
</dbReference>
<comment type="catalytic activity">
    <reaction evidence="9 10">
        <text>tRNA(Ile) + L-isoleucine + ATP = L-isoleucyl-tRNA(Ile) + AMP + diphosphate</text>
        <dbReference type="Rhea" id="RHEA:11060"/>
        <dbReference type="Rhea" id="RHEA-COMP:9666"/>
        <dbReference type="Rhea" id="RHEA-COMP:9695"/>
        <dbReference type="ChEBI" id="CHEBI:30616"/>
        <dbReference type="ChEBI" id="CHEBI:33019"/>
        <dbReference type="ChEBI" id="CHEBI:58045"/>
        <dbReference type="ChEBI" id="CHEBI:78442"/>
        <dbReference type="ChEBI" id="CHEBI:78528"/>
        <dbReference type="ChEBI" id="CHEBI:456215"/>
        <dbReference type="EC" id="6.1.1.5"/>
    </reaction>
</comment>
<dbReference type="SUPFAM" id="SSF52374">
    <property type="entry name" value="Nucleotidylyl transferase"/>
    <property type="match status" value="1"/>
</dbReference>
<dbReference type="KEGG" id="bex:A11Q_2116"/>
<dbReference type="CDD" id="cd00818">
    <property type="entry name" value="IleRS_core"/>
    <property type="match status" value="1"/>
</dbReference>
<dbReference type="OrthoDB" id="5287134at2"/>
<organism evidence="14 15">
    <name type="scientific">Pseudobdellovibrio exovorus JSS</name>
    <dbReference type="NCBI Taxonomy" id="1184267"/>
    <lineage>
        <taxon>Bacteria</taxon>
        <taxon>Pseudomonadati</taxon>
        <taxon>Bdellovibrionota</taxon>
        <taxon>Bdellovibrionia</taxon>
        <taxon>Bdellovibrionales</taxon>
        <taxon>Pseudobdellovibrionaceae</taxon>
        <taxon>Pseudobdellovibrio</taxon>
    </lineage>
</organism>
<dbReference type="Pfam" id="PF08264">
    <property type="entry name" value="Anticodon_1"/>
    <property type="match status" value="1"/>
</dbReference>
<accession>M4VA97</accession>
<dbReference type="PANTHER" id="PTHR42765:SF1">
    <property type="entry name" value="ISOLEUCINE--TRNA LIGASE, MITOCHONDRIAL"/>
    <property type="match status" value="1"/>
</dbReference>
<dbReference type="Gene3D" id="1.10.730.20">
    <property type="match status" value="1"/>
</dbReference>
<feature type="binding site" evidence="10">
    <location>
        <position position="907"/>
    </location>
    <ligand>
        <name>Zn(2+)</name>
        <dbReference type="ChEBI" id="CHEBI:29105"/>
    </ligand>
</feature>
<dbReference type="AlphaFoldDB" id="M4VA97"/>
<dbReference type="EC" id="6.1.1.5" evidence="10"/>
<evidence type="ECO:0000256" key="4">
    <source>
        <dbReference type="ARBA" id="ARBA00022741"/>
    </source>
</evidence>
<keyword evidence="3 10" id="KW-0436">Ligase</keyword>
<dbReference type="FunFam" id="3.40.50.620:FF:000092">
    <property type="entry name" value="Isoleucine--tRNA ligase"/>
    <property type="match status" value="1"/>
</dbReference>
<feature type="domain" description="Aminoacyl-tRNA synthetase class Ia" evidence="11">
    <location>
        <begin position="35"/>
        <end position="658"/>
    </location>
</feature>
<dbReference type="InterPro" id="IPR009008">
    <property type="entry name" value="Val/Leu/Ile-tRNA-synth_edit"/>
</dbReference>
<dbReference type="InterPro" id="IPR013155">
    <property type="entry name" value="M/V/L/I-tRNA-synth_anticd-bd"/>
</dbReference>
<comment type="subcellular location">
    <subcellularLocation>
        <location evidence="10">Cytoplasm</location>
    </subcellularLocation>
</comment>
<reference evidence="14 15" key="1">
    <citation type="journal article" date="2013" name="ISME J.">
        <title>By their genes ye shall know them: genomic signatures of predatory bacteria.</title>
        <authorList>
            <person name="Pasternak Z."/>
            <person name="Pietrokovski S."/>
            <person name="Rotem O."/>
            <person name="Gophna U."/>
            <person name="Lurie-Weinberger M.N."/>
            <person name="Jurkevitch E."/>
        </authorList>
    </citation>
    <scope>NUCLEOTIDE SEQUENCE [LARGE SCALE GENOMIC DNA]</scope>
    <source>
        <strain evidence="14 15">JSS</strain>
    </source>
</reference>
<evidence type="ECO:0000256" key="3">
    <source>
        <dbReference type="ARBA" id="ARBA00022598"/>
    </source>
</evidence>
<dbReference type="Pfam" id="PF00133">
    <property type="entry name" value="tRNA-synt_1"/>
    <property type="match status" value="1"/>
</dbReference>
<dbReference type="CDD" id="cd07960">
    <property type="entry name" value="Anticodon_Ia_Ile_BEm"/>
    <property type="match status" value="1"/>
</dbReference>
<evidence type="ECO:0000256" key="6">
    <source>
        <dbReference type="ARBA" id="ARBA00022917"/>
    </source>
</evidence>
<dbReference type="GO" id="GO:0004822">
    <property type="term" value="F:isoleucine-tRNA ligase activity"/>
    <property type="evidence" value="ECO:0007669"/>
    <property type="project" value="UniProtKB-UniRule"/>
</dbReference>
<dbReference type="GO" id="GO:0005524">
    <property type="term" value="F:ATP binding"/>
    <property type="evidence" value="ECO:0007669"/>
    <property type="project" value="UniProtKB-UniRule"/>
</dbReference>
<feature type="domain" description="Methionyl/Valyl/Leucyl/Isoleucyl-tRNA synthetase anticodon-binding" evidence="13">
    <location>
        <begin position="705"/>
        <end position="860"/>
    </location>
</feature>
<comment type="similarity">
    <text evidence="1 10">Belongs to the class-I aminoacyl-tRNA synthetase family. IleS type 1 subfamily.</text>
</comment>
<dbReference type="Pfam" id="PF06827">
    <property type="entry name" value="zf-FPG_IleRS"/>
    <property type="match status" value="1"/>
</dbReference>
<keyword evidence="2 10" id="KW-0963">Cytoplasm</keyword>
<dbReference type="GO" id="GO:0006428">
    <property type="term" value="P:isoleucyl-tRNA aminoacylation"/>
    <property type="evidence" value="ECO:0007669"/>
    <property type="project" value="UniProtKB-UniRule"/>
</dbReference>
<feature type="binding site" evidence="10">
    <location>
        <position position="625"/>
    </location>
    <ligand>
        <name>ATP</name>
        <dbReference type="ChEBI" id="CHEBI:30616"/>
    </ligand>
</feature>
<dbReference type="Gene3D" id="3.40.50.620">
    <property type="entry name" value="HUPs"/>
    <property type="match status" value="2"/>
</dbReference>
<dbReference type="eggNOG" id="COG0060">
    <property type="taxonomic scope" value="Bacteria"/>
</dbReference>
<feature type="binding site" evidence="10">
    <location>
        <position position="904"/>
    </location>
    <ligand>
        <name>Zn(2+)</name>
        <dbReference type="ChEBI" id="CHEBI:29105"/>
    </ligand>
</feature>
<dbReference type="GO" id="GO:0005829">
    <property type="term" value="C:cytosol"/>
    <property type="evidence" value="ECO:0007669"/>
    <property type="project" value="TreeGrafter"/>
</dbReference>